<evidence type="ECO:0000313" key="1">
    <source>
        <dbReference type="EMBL" id="KAJ4963860.1"/>
    </source>
</evidence>
<reference evidence="1" key="1">
    <citation type="journal article" date="2023" name="Plant J.">
        <title>The genome of the king protea, Protea cynaroides.</title>
        <authorList>
            <person name="Chang J."/>
            <person name="Duong T.A."/>
            <person name="Schoeman C."/>
            <person name="Ma X."/>
            <person name="Roodt D."/>
            <person name="Barker N."/>
            <person name="Li Z."/>
            <person name="Van de Peer Y."/>
            <person name="Mizrachi E."/>
        </authorList>
    </citation>
    <scope>NUCLEOTIDE SEQUENCE</scope>
    <source>
        <tissue evidence="1">Young leaves</tissue>
    </source>
</reference>
<dbReference type="AlphaFoldDB" id="A0A9Q0K6E4"/>
<dbReference type="Proteomes" id="UP001141806">
    <property type="component" value="Unassembled WGS sequence"/>
</dbReference>
<evidence type="ECO:0000313" key="2">
    <source>
        <dbReference type="Proteomes" id="UP001141806"/>
    </source>
</evidence>
<name>A0A9Q0K6E4_9MAGN</name>
<protein>
    <submittedName>
        <fullName evidence="1">Uncharacterized protein</fullName>
    </submittedName>
</protein>
<sequence length="131" mass="14898">MLKDGLDIWVDVKRRYFISCSCRAIEVVALVGHLLILDLVISSFLNFIFAETLDQVEELKPVKAVEHETSTRIPHALDSETAKPLETSDQMKGLEMVKPLEYETSIHIPNNLWFLRSKPSFNISSGIRISI</sequence>
<proteinExistence type="predicted"/>
<comment type="caution">
    <text evidence="1">The sequence shown here is derived from an EMBL/GenBank/DDBJ whole genome shotgun (WGS) entry which is preliminary data.</text>
</comment>
<gene>
    <name evidence="1" type="ORF">NE237_023799</name>
</gene>
<organism evidence="1 2">
    <name type="scientific">Protea cynaroides</name>
    <dbReference type="NCBI Taxonomy" id="273540"/>
    <lineage>
        <taxon>Eukaryota</taxon>
        <taxon>Viridiplantae</taxon>
        <taxon>Streptophyta</taxon>
        <taxon>Embryophyta</taxon>
        <taxon>Tracheophyta</taxon>
        <taxon>Spermatophyta</taxon>
        <taxon>Magnoliopsida</taxon>
        <taxon>Proteales</taxon>
        <taxon>Proteaceae</taxon>
        <taxon>Protea</taxon>
    </lineage>
</organism>
<accession>A0A9Q0K6E4</accession>
<keyword evidence="2" id="KW-1185">Reference proteome</keyword>
<dbReference type="EMBL" id="JAMYWD010000008">
    <property type="protein sequence ID" value="KAJ4963860.1"/>
    <property type="molecule type" value="Genomic_DNA"/>
</dbReference>